<feature type="region of interest" description="Disordered" evidence="1">
    <location>
        <begin position="147"/>
        <end position="175"/>
    </location>
</feature>
<dbReference type="AlphaFoldDB" id="A0A4P6JLF7"/>
<reference evidence="2 3" key="1">
    <citation type="submission" date="2019-01" db="EMBL/GenBank/DDBJ databases">
        <title>Ktedonosporobacter rubrisoli SCAWS-G2.</title>
        <authorList>
            <person name="Huang Y."/>
            <person name="Yan B."/>
        </authorList>
    </citation>
    <scope>NUCLEOTIDE SEQUENCE [LARGE SCALE GENOMIC DNA]</scope>
    <source>
        <strain evidence="2 3">SCAWS-G2</strain>
    </source>
</reference>
<accession>A0A4P6JLF7</accession>
<organism evidence="2 3">
    <name type="scientific">Ktedonosporobacter rubrisoli</name>
    <dbReference type="NCBI Taxonomy" id="2509675"/>
    <lineage>
        <taxon>Bacteria</taxon>
        <taxon>Bacillati</taxon>
        <taxon>Chloroflexota</taxon>
        <taxon>Ktedonobacteria</taxon>
        <taxon>Ktedonobacterales</taxon>
        <taxon>Ktedonosporobacteraceae</taxon>
        <taxon>Ktedonosporobacter</taxon>
    </lineage>
</organism>
<dbReference type="KEGG" id="kbs:EPA93_08405"/>
<dbReference type="OrthoDB" id="9979985at2"/>
<sequence>MRRTEAMSNHTFGLKLIGSGNVSEYSTSDLPRIMSAEFTRTVCDHLHLERILSLSLAFLFKIEGNFALLQAKSVHFHVNTMSKQVAFTTRMGLISPGMITLKRARLEKFFLTLLCYAHSAWSTRELIMQKTKKRGTITPMESNEALPHQVKETRKSETGAPLFNRLIPNPLRGRP</sequence>
<proteinExistence type="predicted"/>
<protein>
    <submittedName>
        <fullName evidence="2">Uncharacterized protein</fullName>
    </submittedName>
</protein>
<keyword evidence="3" id="KW-1185">Reference proteome</keyword>
<dbReference type="EMBL" id="CP035758">
    <property type="protein sequence ID" value="QBD76025.1"/>
    <property type="molecule type" value="Genomic_DNA"/>
</dbReference>
<evidence type="ECO:0000313" key="3">
    <source>
        <dbReference type="Proteomes" id="UP000290365"/>
    </source>
</evidence>
<gene>
    <name evidence="2" type="ORF">EPA93_08405</name>
</gene>
<evidence type="ECO:0000256" key="1">
    <source>
        <dbReference type="SAM" id="MobiDB-lite"/>
    </source>
</evidence>
<name>A0A4P6JLF7_KTERU</name>
<dbReference type="Proteomes" id="UP000290365">
    <property type="component" value="Chromosome"/>
</dbReference>
<dbReference type="RefSeq" id="WP_129886621.1">
    <property type="nucleotide sequence ID" value="NZ_CP035758.1"/>
</dbReference>
<evidence type="ECO:0000313" key="2">
    <source>
        <dbReference type="EMBL" id="QBD76025.1"/>
    </source>
</evidence>